<dbReference type="RefSeq" id="WP_111539380.1">
    <property type="nucleotide sequence ID" value="NZ_QKYV01000001.1"/>
</dbReference>
<evidence type="ECO:0000313" key="3">
    <source>
        <dbReference type="Proteomes" id="UP000249542"/>
    </source>
</evidence>
<dbReference type="InterPro" id="IPR022742">
    <property type="entry name" value="Hydrolase_4"/>
</dbReference>
<dbReference type="InterPro" id="IPR036102">
    <property type="entry name" value="OsmC/Ohrsf"/>
</dbReference>
<dbReference type="SUPFAM" id="SSF82784">
    <property type="entry name" value="OsmC-like"/>
    <property type="match status" value="1"/>
</dbReference>
<dbReference type="InterPro" id="IPR015946">
    <property type="entry name" value="KH_dom-like_a/b"/>
</dbReference>
<dbReference type="Pfam" id="PF12146">
    <property type="entry name" value="Hydrolase_4"/>
    <property type="match status" value="1"/>
</dbReference>
<organism evidence="2 3">
    <name type="scientific">Mesonia algae</name>
    <dbReference type="NCBI Taxonomy" id="213248"/>
    <lineage>
        <taxon>Bacteria</taxon>
        <taxon>Pseudomonadati</taxon>
        <taxon>Bacteroidota</taxon>
        <taxon>Flavobacteriia</taxon>
        <taxon>Flavobacteriales</taxon>
        <taxon>Flavobacteriaceae</taxon>
        <taxon>Mesonia</taxon>
    </lineage>
</organism>
<dbReference type="EMBL" id="QKYV01000001">
    <property type="protein sequence ID" value="PZW43683.1"/>
    <property type="molecule type" value="Genomic_DNA"/>
</dbReference>
<proteinExistence type="predicted"/>
<dbReference type="Proteomes" id="UP000249542">
    <property type="component" value="Unassembled WGS sequence"/>
</dbReference>
<dbReference type="Pfam" id="PF02566">
    <property type="entry name" value="OsmC"/>
    <property type="match status" value="1"/>
</dbReference>
<keyword evidence="3" id="KW-1185">Reference proteome</keyword>
<dbReference type="Gene3D" id="3.30.300.20">
    <property type="match status" value="1"/>
</dbReference>
<sequence length="399" mass="43868">MKSGKVNFKNHQNQQLAGKIALPLDQDPHNFVIFAHCFTCTKNLLAIKNVSNALTSQGFGVLSFDFTGLGESDGEFAETNFSGNVQDLIAAADFLKENYKAPTLLVGHSLGGAAVYFAANEIESITAIATIGAPSEPVHVKKLLQDSVEEISQNGVANVLLSGRPFTIKKQFLDDLENQSLLDLVAKQKKAILVLHSPQDTTVSINNAEEIYKAAFHPKSFVSLDGADHLLSNKKDSLYVGKVIAGWASRYVEIPQQAKLSTKDEVVSSLSKEDNFLTQMKVGSHYMVADEPIDIGGNDYGPNPYELVAAGLAACTSMTLQLYAKRKEWDLQKVEVHISHTKEEVEEEVLKDVFTRHIVMHGELDEKQRKRLIAIANKCPVHKTLHQGSKVVTVERESL</sequence>
<dbReference type="SUPFAM" id="SSF53474">
    <property type="entry name" value="alpha/beta-Hydrolases"/>
    <property type="match status" value="1"/>
</dbReference>
<gene>
    <name evidence="2" type="ORF">LX95_00004</name>
</gene>
<dbReference type="PANTHER" id="PTHR39624:SF2">
    <property type="entry name" value="OSMC-LIKE PROTEIN"/>
    <property type="match status" value="1"/>
</dbReference>
<accession>A0A2W7IYD7</accession>
<dbReference type="InterPro" id="IPR003718">
    <property type="entry name" value="OsmC/Ohr_fam"/>
</dbReference>
<feature type="domain" description="Serine aminopeptidase S33" evidence="1">
    <location>
        <begin position="28"/>
        <end position="133"/>
    </location>
</feature>
<dbReference type="InterPro" id="IPR029058">
    <property type="entry name" value="AB_hydrolase_fold"/>
</dbReference>
<name>A0A2W7IYD7_9FLAO</name>
<reference evidence="2 3" key="1">
    <citation type="submission" date="2018-06" db="EMBL/GenBank/DDBJ databases">
        <title>Genomic Encyclopedia of Archaeal and Bacterial Type Strains, Phase II (KMG-II): from individual species to whole genera.</title>
        <authorList>
            <person name="Goeker M."/>
        </authorList>
    </citation>
    <scope>NUCLEOTIDE SEQUENCE [LARGE SCALE GENOMIC DNA]</scope>
    <source>
        <strain evidence="2 3">DSM 15361</strain>
    </source>
</reference>
<dbReference type="AlphaFoldDB" id="A0A2W7IYD7"/>
<evidence type="ECO:0000259" key="1">
    <source>
        <dbReference type="Pfam" id="PF12146"/>
    </source>
</evidence>
<dbReference type="PANTHER" id="PTHR39624">
    <property type="entry name" value="PROTEIN INVOLVED IN RIMO-MEDIATED BETA-METHYLTHIOLATION OF RIBOSOMAL PROTEIN S12 YCAO"/>
    <property type="match status" value="1"/>
</dbReference>
<comment type="caution">
    <text evidence="2">The sequence shown here is derived from an EMBL/GenBank/DDBJ whole genome shotgun (WGS) entry which is preliminary data.</text>
</comment>
<protein>
    <submittedName>
        <fullName evidence="2">Putative redox protein</fullName>
    </submittedName>
</protein>
<dbReference type="Gene3D" id="3.40.50.1820">
    <property type="entry name" value="alpha/beta hydrolase"/>
    <property type="match status" value="1"/>
</dbReference>
<evidence type="ECO:0000313" key="2">
    <source>
        <dbReference type="EMBL" id="PZW43683.1"/>
    </source>
</evidence>